<proteinExistence type="predicted"/>
<dbReference type="GO" id="GO:0005829">
    <property type="term" value="C:cytosol"/>
    <property type="evidence" value="ECO:0007669"/>
    <property type="project" value="TreeGrafter"/>
</dbReference>
<dbReference type="SUPFAM" id="SSF48452">
    <property type="entry name" value="TPR-like"/>
    <property type="match status" value="1"/>
</dbReference>
<reference evidence="2" key="2">
    <citation type="submission" date="2015-01" db="EMBL/GenBank/DDBJ databases">
        <title>Evolutionary Origins and Diversification of the Mycorrhizal Mutualists.</title>
        <authorList>
            <consortium name="DOE Joint Genome Institute"/>
            <consortium name="Mycorrhizal Genomics Consortium"/>
            <person name="Kohler A."/>
            <person name="Kuo A."/>
            <person name="Nagy L.G."/>
            <person name="Floudas D."/>
            <person name="Copeland A."/>
            <person name="Barry K.W."/>
            <person name="Cichocki N."/>
            <person name="Veneault-Fourrey C."/>
            <person name="LaButti K."/>
            <person name="Lindquist E.A."/>
            <person name="Lipzen A."/>
            <person name="Lundell T."/>
            <person name="Morin E."/>
            <person name="Murat C."/>
            <person name="Riley R."/>
            <person name="Ohm R."/>
            <person name="Sun H."/>
            <person name="Tunlid A."/>
            <person name="Henrissat B."/>
            <person name="Grigoriev I.V."/>
            <person name="Hibbett D.S."/>
            <person name="Martin F."/>
        </authorList>
    </citation>
    <scope>NUCLEOTIDE SEQUENCE [LARGE SCALE GENOMIC DNA]</scope>
    <source>
        <strain evidence="2">Marx 270</strain>
    </source>
</reference>
<dbReference type="EMBL" id="KN832004">
    <property type="protein sequence ID" value="KIN99549.1"/>
    <property type="molecule type" value="Genomic_DNA"/>
</dbReference>
<dbReference type="HOGENOM" id="CLU_023297_0_0_1"/>
<sequence>MAHALDTEEMLRLTTRALDLAFANDVEAALNVFATEGLGDSPFTLMGRGVCALLKVVLSMDPELVEYGLEYLTLAEQRARKQMKLAKSSAPSHRFQPGIEWGILHNDIIIFLGLVHALSQSYKGYLQCLYEINRQALLTLWFKMLYPTGLDGYATPSQPTPAASRQPSETRLQYAEATPAIPVRTSRLFVRWSGLGALTTPTPVLGTITNPANGPVEEFILSGVAFGYGLFNLALSLLPAKIRYVFVLFGYNYDRELGLKALAVSAARTDVHAMFAGLLLTTYYGSLLLASGYHADEQHITDQCKGIVRRPLHRHPKLSLCMLNKARIQRISGDSEGAIVTLQEGRQQRSLPQVDELLVIELAWTLFQCRRYEESAQVFMDVSKMNSWNRATYHFLAAGCYVSVRQLDEAQRLFDKLPAVLDKRRGRDMPTEVLIKKKLEFYKKKHGRRGGDPKRFAESVKISPVEGGADMLSKNTYAHADKETALAHIAELTALTPPVDIQTEHMGSSSSMRQPGTVLDLDTSDELAVRSLILGILHRTLGDYAGARKLLRDALKHYQDVDVNSWVGGMTHFELAVLDMKEGEWRSVVMGGGNPVEGETVLEVWKRAIKSARDSLAHAQALCARETDMLLRLDTRIVMLREEINVKMRQLRM</sequence>
<gene>
    <name evidence="1" type="ORF">M404DRAFT_154927</name>
</gene>
<dbReference type="GO" id="GO:0005634">
    <property type="term" value="C:nucleus"/>
    <property type="evidence" value="ECO:0007669"/>
    <property type="project" value="TreeGrafter"/>
</dbReference>
<evidence type="ECO:0000313" key="2">
    <source>
        <dbReference type="Proteomes" id="UP000054217"/>
    </source>
</evidence>
<dbReference type="FunCoup" id="A0A0C3NEN7">
    <property type="interactions" value="73"/>
</dbReference>
<reference evidence="1 2" key="1">
    <citation type="submission" date="2014-04" db="EMBL/GenBank/DDBJ databases">
        <authorList>
            <consortium name="DOE Joint Genome Institute"/>
            <person name="Kuo A."/>
            <person name="Kohler A."/>
            <person name="Costa M.D."/>
            <person name="Nagy L.G."/>
            <person name="Floudas D."/>
            <person name="Copeland A."/>
            <person name="Barry K.W."/>
            <person name="Cichocki N."/>
            <person name="Veneault-Fourrey C."/>
            <person name="LaButti K."/>
            <person name="Lindquist E.A."/>
            <person name="Lipzen A."/>
            <person name="Lundell T."/>
            <person name="Morin E."/>
            <person name="Murat C."/>
            <person name="Sun H."/>
            <person name="Tunlid A."/>
            <person name="Henrissat B."/>
            <person name="Grigoriev I.V."/>
            <person name="Hibbett D.S."/>
            <person name="Martin F."/>
            <person name="Nordberg H.P."/>
            <person name="Cantor M.N."/>
            <person name="Hua S.X."/>
        </authorList>
    </citation>
    <scope>NUCLEOTIDE SEQUENCE [LARGE SCALE GENOMIC DNA]</scope>
    <source>
        <strain evidence="1 2">Marx 270</strain>
    </source>
</reference>
<evidence type="ECO:0000313" key="1">
    <source>
        <dbReference type="EMBL" id="KIN99549.1"/>
    </source>
</evidence>
<organism evidence="1 2">
    <name type="scientific">Pisolithus tinctorius Marx 270</name>
    <dbReference type="NCBI Taxonomy" id="870435"/>
    <lineage>
        <taxon>Eukaryota</taxon>
        <taxon>Fungi</taxon>
        <taxon>Dikarya</taxon>
        <taxon>Basidiomycota</taxon>
        <taxon>Agaricomycotina</taxon>
        <taxon>Agaricomycetes</taxon>
        <taxon>Agaricomycetidae</taxon>
        <taxon>Boletales</taxon>
        <taxon>Sclerodermatineae</taxon>
        <taxon>Pisolithaceae</taxon>
        <taxon>Pisolithus</taxon>
    </lineage>
</organism>
<accession>A0A0C3NEN7</accession>
<dbReference type="InterPro" id="IPR019412">
    <property type="entry name" value="IML2/TPR_39"/>
</dbReference>
<dbReference type="AlphaFoldDB" id="A0A0C3NEN7"/>
<dbReference type="PANTHER" id="PTHR31859:SF1">
    <property type="entry name" value="TETRATRICOPEPTIDE REPEAT PROTEIN 39C"/>
    <property type="match status" value="1"/>
</dbReference>
<dbReference type="Proteomes" id="UP000054217">
    <property type="component" value="Unassembled WGS sequence"/>
</dbReference>
<keyword evidence="2" id="KW-1185">Reference proteome</keyword>
<protein>
    <submittedName>
        <fullName evidence="1">Uncharacterized protein</fullName>
    </submittedName>
</protein>
<dbReference type="OrthoDB" id="2154985at2759"/>
<dbReference type="Pfam" id="PF10300">
    <property type="entry name" value="Iml2-TPR_39"/>
    <property type="match status" value="1"/>
</dbReference>
<dbReference type="InParanoid" id="A0A0C3NEN7"/>
<dbReference type="InterPro" id="IPR011990">
    <property type="entry name" value="TPR-like_helical_dom_sf"/>
</dbReference>
<dbReference type="Gene3D" id="1.25.40.10">
    <property type="entry name" value="Tetratricopeptide repeat domain"/>
    <property type="match status" value="1"/>
</dbReference>
<dbReference type="PANTHER" id="PTHR31859">
    <property type="entry name" value="TETRATRICOPEPTIDE REPEAT PROTEIN 39 FAMILY MEMBER"/>
    <property type="match status" value="1"/>
</dbReference>
<dbReference type="GO" id="GO:0005741">
    <property type="term" value="C:mitochondrial outer membrane"/>
    <property type="evidence" value="ECO:0007669"/>
    <property type="project" value="TreeGrafter"/>
</dbReference>
<name>A0A0C3NEN7_PISTI</name>